<protein>
    <submittedName>
        <fullName evidence="3">Uncharacterized protein</fullName>
    </submittedName>
</protein>
<evidence type="ECO:0000256" key="2">
    <source>
        <dbReference type="SAM" id="Phobius"/>
    </source>
</evidence>
<evidence type="ECO:0000313" key="3">
    <source>
        <dbReference type="EMBL" id="CAD9326662.1"/>
    </source>
</evidence>
<dbReference type="EMBL" id="HBGO01006901">
    <property type="protein sequence ID" value="CAD9326662.1"/>
    <property type="molecule type" value="Transcribed_RNA"/>
</dbReference>
<keyword evidence="2" id="KW-0812">Transmembrane</keyword>
<proteinExistence type="predicted"/>
<feature type="compositionally biased region" description="Basic and acidic residues" evidence="1">
    <location>
        <begin position="1"/>
        <end position="36"/>
    </location>
</feature>
<sequence>MARLHSDGKLEKIDPEEMKKMMGGDFAKWRDDEDPKPPNNVEFAMGNVNFKDPRRPAGDERGGGGDQRWDADKIKLGLEKMAEGRSKEEFRRMIKEERKNREGGPRPPDAEERARRRRRDHDLAGKDVGAEDATAQQKRSFRERYESDDFGGASKFSTRGYAAGIVIMALFVVFVERHARMADRRWNKGARIL</sequence>
<feature type="region of interest" description="Disordered" evidence="1">
    <location>
        <begin position="1"/>
        <end position="148"/>
    </location>
</feature>
<organism evidence="3">
    <name type="scientific">Trieres chinensis</name>
    <name type="common">Marine centric diatom</name>
    <name type="synonym">Odontella sinensis</name>
    <dbReference type="NCBI Taxonomy" id="1514140"/>
    <lineage>
        <taxon>Eukaryota</taxon>
        <taxon>Sar</taxon>
        <taxon>Stramenopiles</taxon>
        <taxon>Ochrophyta</taxon>
        <taxon>Bacillariophyta</taxon>
        <taxon>Mediophyceae</taxon>
        <taxon>Biddulphiophycidae</taxon>
        <taxon>Eupodiscales</taxon>
        <taxon>Parodontellaceae</taxon>
        <taxon>Trieres</taxon>
    </lineage>
</organism>
<accession>A0A7S2EBY3</accession>
<feature type="compositionally biased region" description="Basic and acidic residues" evidence="1">
    <location>
        <begin position="51"/>
        <end position="129"/>
    </location>
</feature>
<name>A0A7S2EBY3_TRICV</name>
<dbReference type="AlphaFoldDB" id="A0A7S2EBY3"/>
<reference evidence="3" key="1">
    <citation type="submission" date="2021-01" db="EMBL/GenBank/DDBJ databases">
        <authorList>
            <person name="Corre E."/>
            <person name="Pelletier E."/>
            <person name="Niang G."/>
            <person name="Scheremetjew M."/>
            <person name="Finn R."/>
            <person name="Kale V."/>
            <person name="Holt S."/>
            <person name="Cochrane G."/>
            <person name="Meng A."/>
            <person name="Brown T."/>
            <person name="Cohen L."/>
        </authorList>
    </citation>
    <scope>NUCLEOTIDE SEQUENCE</scope>
    <source>
        <strain evidence="3">Grunow 1884</strain>
    </source>
</reference>
<feature type="transmembrane region" description="Helical" evidence="2">
    <location>
        <begin position="156"/>
        <end position="175"/>
    </location>
</feature>
<evidence type="ECO:0000256" key="1">
    <source>
        <dbReference type="SAM" id="MobiDB-lite"/>
    </source>
</evidence>
<keyword evidence="2" id="KW-0472">Membrane</keyword>
<keyword evidence="2" id="KW-1133">Transmembrane helix</keyword>
<gene>
    <name evidence="3" type="ORF">OSIN01602_LOCUS3876</name>
</gene>